<accession>A0A2S2Q816</accession>
<evidence type="ECO:0000313" key="4">
    <source>
        <dbReference type="RefSeq" id="XP_025412869.1"/>
    </source>
</evidence>
<evidence type="ECO:0000256" key="1">
    <source>
        <dbReference type="SAM" id="MobiDB-lite"/>
    </source>
</evidence>
<sequence>MMRRKLSFVGSDLCKPVALTECFVESDIQRQIRDRFDEECPYALTRKSAVVRSPRRKTTNCNSQVWQVAINTVAKKRETLRRGVSTVFKSMNKLRTGFKMATQKLRPPTRRRFKLDESPLTPNTPKTRSKCLLGRTPTKLYSPFAIDTPPSMRRRFAYRRNRDIDSESNKSVNGKSESNSYESNKENNQLKINPIIEVENYGSLI</sequence>
<reference evidence="2" key="1">
    <citation type="submission" date="2018-04" db="EMBL/GenBank/DDBJ databases">
        <title>Transcriptome assembly of Sipha flava.</title>
        <authorList>
            <person name="Scully E.D."/>
            <person name="Geib S.M."/>
            <person name="Palmer N.A."/>
            <person name="Koch K."/>
            <person name="Bradshaw J."/>
            <person name="Heng-Moss T."/>
            <person name="Sarath G."/>
        </authorList>
    </citation>
    <scope>NUCLEOTIDE SEQUENCE</scope>
</reference>
<protein>
    <submittedName>
        <fullName evidence="4">Uncharacterized protein LOC112685252</fullName>
    </submittedName>
</protein>
<gene>
    <name evidence="4" type="primary">LOC112685252</name>
    <name evidence="2" type="ORF">g.155038</name>
</gene>
<dbReference type="AlphaFoldDB" id="A0A2S2Q816"/>
<evidence type="ECO:0000313" key="2">
    <source>
        <dbReference type="EMBL" id="MBY73761.1"/>
    </source>
</evidence>
<dbReference type="EMBL" id="GGMS01004558">
    <property type="protein sequence ID" value="MBY73761.1"/>
    <property type="molecule type" value="Transcribed_RNA"/>
</dbReference>
<keyword evidence="3" id="KW-1185">Reference proteome</keyword>
<evidence type="ECO:0000313" key="3">
    <source>
        <dbReference type="Proteomes" id="UP000694846"/>
    </source>
</evidence>
<feature type="region of interest" description="Disordered" evidence="1">
    <location>
        <begin position="159"/>
        <end position="185"/>
    </location>
</feature>
<dbReference type="RefSeq" id="XP_025412869.1">
    <property type="nucleotide sequence ID" value="XM_025557084.1"/>
</dbReference>
<reference evidence="4" key="2">
    <citation type="submission" date="2025-04" db="UniProtKB">
        <authorList>
            <consortium name="RefSeq"/>
        </authorList>
    </citation>
    <scope>IDENTIFICATION</scope>
    <source>
        <tissue evidence="4">Whole body</tissue>
    </source>
</reference>
<dbReference type="GeneID" id="112685252"/>
<organism evidence="2">
    <name type="scientific">Sipha flava</name>
    <name type="common">yellow sugarcane aphid</name>
    <dbReference type="NCBI Taxonomy" id="143950"/>
    <lineage>
        <taxon>Eukaryota</taxon>
        <taxon>Metazoa</taxon>
        <taxon>Ecdysozoa</taxon>
        <taxon>Arthropoda</taxon>
        <taxon>Hexapoda</taxon>
        <taxon>Insecta</taxon>
        <taxon>Pterygota</taxon>
        <taxon>Neoptera</taxon>
        <taxon>Paraneoptera</taxon>
        <taxon>Hemiptera</taxon>
        <taxon>Sternorrhyncha</taxon>
        <taxon>Aphidomorpha</taxon>
        <taxon>Aphidoidea</taxon>
        <taxon>Aphididae</taxon>
        <taxon>Sipha</taxon>
    </lineage>
</organism>
<proteinExistence type="predicted"/>
<dbReference type="OrthoDB" id="75343at2759"/>
<dbReference type="Proteomes" id="UP000694846">
    <property type="component" value="Unplaced"/>
</dbReference>
<name>A0A2S2Q816_9HEMI</name>